<keyword evidence="3" id="KW-0479">Metal-binding</keyword>
<organism evidence="8">
    <name type="scientific">marine sediment metagenome</name>
    <dbReference type="NCBI Taxonomy" id="412755"/>
    <lineage>
        <taxon>unclassified sequences</taxon>
        <taxon>metagenomes</taxon>
        <taxon>ecological metagenomes</taxon>
    </lineage>
</organism>
<reference evidence="8" key="1">
    <citation type="journal article" date="2015" name="Nature">
        <title>Complex archaea that bridge the gap between prokaryotes and eukaryotes.</title>
        <authorList>
            <person name="Spang A."/>
            <person name="Saw J.H."/>
            <person name="Jorgensen S.L."/>
            <person name="Zaremba-Niedzwiedzka K."/>
            <person name="Martijn J."/>
            <person name="Lind A.E."/>
            <person name="van Eijk R."/>
            <person name="Schleper C."/>
            <person name="Guy L."/>
            <person name="Ettema T.J."/>
        </authorList>
    </citation>
    <scope>NUCLEOTIDE SEQUENCE</scope>
</reference>
<dbReference type="SUPFAM" id="SSF55811">
    <property type="entry name" value="Nudix"/>
    <property type="match status" value="1"/>
</dbReference>
<dbReference type="InterPro" id="IPR039121">
    <property type="entry name" value="NUDT19"/>
</dbReference>
<dbReference type="PROSITE" id="PS51462">
    <property type="entry name" value="NUDIX"/>
    <property type="match status" value="1"/>
</dbReference>
<keyword evidence="6" id="KW-0464">Manganese</keyword>
<keyword evidence="4" id="KW-0378">Hydrolase</keyword>
<sequence>MIFTPAEPKLAATVVLLRERASNLEAEDDCEFEVFMAKRHKNTRFMAEHHVFPGGSIDDQDLTKESRARLVGIDDNVINKLGDICENPANLWIIAIRELFEETGILIATDKNGNSIEFNEKISDKFRRYQEDLQQDRSTMTDFLIKENLYYNWNSLKYFGRLVTPSMSPIRFDTQFFLCKFPQNQEINLFSHELTECLFATPTHLLDIFKKKEIKLIFPQYSTLQRLKEFKTIQEALDKSKNVSSYNRAKDFR</sequence>
<evidence type="ECO:0000259" key="7">
    <source>
        <dbReference type="PROSITE" id="PS51462"/>
    </source>
</evidence>
<name>A0A0F9CNI2_9ZZZZ</name>
<protein>
    <recommendedName>
        <fullName evidence="7">Nudix hydrolase domain-containing protein</fullName>
    </recommendedName>
</protein>
<comment type="caution">
    <text evidence="8">The sequence shown here is derived from an EMBL/GenBank/DDBJ whole genome shotgun (WGS) entry which is preliminary data.</text>
</comment>
<evidence type="ECO:0000313" key="8">
    <source>
        <dbReference type="EMBL" id="KKK98196.1"/>
    </source>
</evidence>
<keyword evidence="5" id="KW-0460">Magnesium</keyword>
<evidence type="ECO:0000256" key="2">
    <source>
        <dbReference type="ARBA" id="ARBA00001946"/>
    </source>
</evidence>
<dbReference type="InterPro" id="IPR015797">
    <property type="entry name" value="NUDIX_hydrolase-like_dom_sf"/>
</dbReference>
<gene>
    <name evidence="8" type="ORF">LCGC14_2645170</name>
</gene>
<feature type="domain" description="Nudix hydrolase" evidence="7">
    <location>
        <begin position="7"/>
        <end position="222"/>
    </location>
</feature>
<accession>A0A0F9CNI2</accession>
<dbReference type="GO" id="GO:0016818">
    <property type="term" value="F:hydrolase activity, acting on acid anhydrides, in phosphorus-containing anhydrides"/>
    <property type="evidence" value="ECO:0007669"/>
    <property type="project" value="InterPro"/>
</dbReference>
<dbReference type="EMBL" id="LAZR01045721">
    <property type="protein sequence ID" value="KKK98196.1"/>
    <property type="molecule type" value="Genomic_DNA"/>
</dbReference>
<evidence type="ECO:0000256" key="5">
    <source>
        <dbReference type="ARBA" id="ARBA00022842"/>
    </source>
</evidence>
<dbReference type="InterPro" id="IPR000086">
    <property type="entry name" value="NUDIX_hydrolase_dom"/>
</dbReference>
<dbReference type="GO" id="GO:0046872">
    <property type="term" value="F:metal ion binding"/>
    <property type="evidence" value="ECO:0007669"/>
    <property type="project" value="UniProtKB-KW"/>
</dbReference>
<evidence type="ECO:0000256" key="3">
    <source>
        <dbReference type="ARBA" id="ARBA00022723"/>
    </source>
</evidence>
<dbReference type="AlphaFoldDB" id="A0A0F9CNI2"/>
<comment type="cofactor">
    <cofactor evidence="2">
        <name>Mg(2+)</name>
        <dbReference type="ChEBI" id="CHEBI:18420"/>
    </cofactor>
</comment>
<evidence type="ECO:0000256" key="6">
    <source>
        <dbReference type="ARBA" id="ARBA00023211"/>
    </source>
</evidence>
<dbReference type="Gene3D" id="3.90.79.10">
    <property type="entry name" value="Nucleoside Triphosphate Pyrophosphohydrolase"/>
    <property type="match status" value="1"/>
</dbReference>
<comment type="cofactor">
    <cofactor evidence="1">
        <name>Mn(2+)</name>
        <dbReference type="ChEBI" id="CHEBI:29035"/>
    </cofactor>
</comment>
<dbReference type="PANTHER" id="PTHR12318">
    <property type="entry name" value="TESTOSTERONE-REGULATED PROTEIN RP2"/>
    <property type="match status" value="1"/>
</dbReference>
<dbReference type="CDD" id="cd18870">
    <property type="entry name" value="NUDIX_AcylCoAdiphos_Nudt19"/>
    <property type="match status" value="1"/>
</dbReference>
<evidence type="ECO:0000256" key="4">
    <source>
        <dbReference type="ARBA" id="ARBA00022801"/>
    </source>
</evidence>
<evidence type="ECO:0000256" key="1">
    <source>
        <dbReference type="ARBA" id="ARBA00001936"/>
    </source>
</evidence>
<dbReference type="PANTHER" id="PTHR12318:SF0">
    <property type="entry name" value="ACYL-COENZYME A DIPHOSPHATASE NUDT19"/>
    <property type="match status" value="1"/>
</dbReference>
<proteinExistence type="predicted"/>